<keyword evidence="11" id="KW-1185">Reference proteome</keyword>
<dbReference type="Proteomes" id="UP001152795">
    <property type="component" value="Unassembled WGS sequence"/>
</dbReference>
<evidence type="ECO:0000313" key="10">
    <source>
        <dbReference type="EMBL" id="CAB4033769.1"/>
    </source>
</evidence>
<dbReference type="Pfam" id="PF00394">
    <property type="entry name" value="Cu-oxidase"/>
    <property type="match status" value="1"/>
</dbReference>
<name>A0A6S7LKM6_PARCT</name>
<evidence type="ECO:0000256" key="2">
    <source>
        <dbReference type="ARBA" id="ARBA00022723"/>
    </source>
</evidence>
<feature type="domain" description="Plastocyanin-like" evidence="9">
    <location>
        <begin position="69"/>
        <end position="184"/>
    </location>
</feature>
<evidence type="ECO:0000256" key="6">
    <source>
        <dbReference type="SAM" id="SignalP"/>
    </source>
</evidence>
<evidence type="ECO:0000256" key="4">
    <source>
        <dbReference type="ARBA" id="ARBA00023008"/>
    </source>
</evidence>
<keyword evidence="4" id="KW-0186">Copper</keyword>
<evidence type="ECO:0000256" key="5">
    <source>
        <dbReference type="SAM" id="MobiDB-lite"/>
    </source>
</evidence>
<comment type="caution">
    <text evidence="10">The sequence shown here is derived from an EMBL/GenBank/DDBJ whole genome shotgun (WGS) entry which is preliminary data.</text>
</comment>
<comment type="similarity">
    <text evidence="1">Belongs to the multicopper oxidase family.</text>
</comment>
<feature type="domain" description="Plastocyanin-like" evidence="8">
    <location>
        <begin position="526"/>
        <end position="638"/>
    </location>
</feature>
<dbReference type="Pfam" id="PF07732">
    <property type="entry name" value="Cu-oxidase_3"/>
    <property type="match status" value="1"/>
</dbReference>
<dbReference type="Pfam" id="PF07731">
    <property type="entry name" value="Cu-oxidase_2"/>
    <property type="match status" value="1"/>
</dbReference>
<dbReference type="GO" id="GO:0005886">
    <property type="term" value="C:plasma membrane"/>
    <property type="evidence" value="ECO:0007669"/>
    <property type="project" value="TreeGrafter"/>
</dbReference>
<proteinExistence type="inferred from homology"/>
<keyword evidence="6" id="KW-0732">Signal</keyword>
<evidence type="ECO:0000256" key="3">
    <source>
        <dbReference type="ARBA" id="ARBA00023002"/>
    </source>
</evidence>
<gene>
    <name evidence="10" type="ORF">PACLA_8A075119</name>
</gene>
<dbReference type="InterPro" id="IPR011707">
    <property type="entry name" value="Cu-oxidase-like_N"/>
</dbReference>
<dbReference type="PROSITE" id="PS00080">
    <property type="entry name" value="MULTICOPPER_OXIDASE2"/>
    <property type="match status" value="1"/>
</dbReference>
<dbReference type="InterPro" id="IPR008972">
    <property type="entry name" value="Cupredoxin"/>
</dbReference>
<evidence type="ECO:0000259" key="8">
    <source>
        <dbReference type="Pfam" id="PF07731"/>
    </source>
</evidence>
<dbReference type="InterPro" id="IPR001117">
    <property type="entry name" value="Cu-oxidase_2nd"/>
</dbReference>
<dbReference type="InterPro" id="IPR011706">
    <property type="entry name" value="Cu-oxidase_C"/>
</dbReference>
<feature type="signal peptide" evidence="6">
    <location>
        <begin position="1"/>
        <end position="24"/>
    </location>
</feature>
<dbReference type="GO" id="GO:0005507">
    <property type="term" value="F:copper ion binding"/>
    <property type="evidence" value="ECO:0007669"/>
    <property type="project" value="InterPro"/>
</dbReference>
<evidence type="ECO:0000256" key="1">
    <source>
        <dbReference type="ARBA" id="ARBA00010609"/>
    </source>
</evidence>
<dbReference type="AlphaFoldDB" id="A0A6S7LKM6"/>
<feature type="domain" description="Plastocyanin-like" evidence="7">
    <location>
        <begin position="243"/>
        <end position="359"/>
    </location>
</feature>
<dbReference type="PANTHER" id="PTHR11709:SF394">
    <property type="entry name" value="FI03373P-RELATED"/>
    <property type="match status" value="1"/>
</dbReference>
<dbReference type="EMBL" id="CACRXK020019538">
    <property type="protein sequence ID" value="CAB4033769.1"/>
    <property type="molecule type" value="Genomic_DNA"/>
</dbReference>
<protein>
    <submittedName>
        <fullName evidence="10">L-ascorbate oxidase-like</fullName>
    </submittedName>
</protein>
<evidence type="ECO:0000259" key="9">
    <source>
        <dbReference type="Pfam" id="PF07732"/>
    </source>
</evidence>
<dbReference type="PANTHER" id="PTHR11709">
    <property type="entry name" value="MULTI-COPPER OXIDASE"/>
    <property type="match status" value="1"/>
</dbReference>
<dbReference type="GO" id="GO:0006826">
    <property type="term" value="P:iron ion transport"/>
    <property type="evidence" value="ECO:0007669"/>
    <property type="project" value="TreeGrafter"/>
</dbReference>
<dbReference type="Gene3D" id="2.60.40.420">
    <property type="entry name" value="Cupredoxins - blue copper proteins"/>
    <property type="match status" value="3"/>
</dbReference>
<accession>A0A6S7LKM6</accession>
<dbReference type="CDD" id="cd04205">
    <property type="entry name" value="CuRO_2_LCC_like"/>
    <property type="match status" value="1"/>
</dbReference>
<keyword evidence="3" id="KW-0560">Oxidoreductase</keyword>
<dbReference type="InterPro" id="IPR045087">
    <property type="entry name" value="Cu-oxidase_fam"/>
</dbReference>
<feature type="chain" id="PRO_5043893471" evidence="6">
    <location>
        <begin position="25"/>
        <end position="759"/>
    </location>
</feature>
<dbReference type="SUPFAM" id="SSF49503">
    <property type="entry name" value="Cupredoxins"/>
    <property type="match status" value="3"/>
</dbReference>
<dbReference type="GO" id="GO:0016491">
    <property type="term" value="F:oxidoreductase activity"/>
    <property type="evidence" value="ECO:0007669"/>
    <property type="project" value="UniProtKB-KW"/>
</dbReference>
<keyword evidence="2" id="KW-0479">Metal-binding</keyword>
<feature type="region of interest" description="Disordered" evidence="5">
    <location>
        <begin position="737"/>
        <end position="759"/>
    </location>
</feature>
<dbReference type="OrthoDB" id="2121828at2759"/>
<dbReference type="InterPro" id="IPR002355">
    <property type="entry name" value="Cu_oxidase_Cu_BS"/>
</dbReference>
<sequence length="759" mass="86058">MLLLFLAGMQCLFLILVALHVATAWINHVNYIVCTPQTAYNPGVCDCTATSWQKCFIKLTITKNKRDDPAKIDESQIFSVNGGRIGPTIIIKYGQLVVADVYNEINDKENPANANISIHWHGIHQFNNAWMDGVGMITQWPTKPRDAIRYVFRAKPGGTHWYHSHVLTQRDQGIVGAMIVRDQKTSNNRKLLRNVVDDPGKTMLAIRDHMEQANAAAGTKPVICQPDRSLFALFPVFGNKMNMEAFRINGVKLNEKLPKLTKHLKPIFYVERGKRIRFRILGIMSSNVLRISIDKHKLHVMSADGYLTKPFETDLLVVHIAERYDFIVNTNKDYKAGTVFPIRIETIAVQCNDFSTPTMVGYAYLQYTDNEIPGKPNLVDHYGNKHRCKVEKCTALNCPFENYPPEANITCHNARELRLLNPTPKNQLPEHTGKVVERFFNFGFTQLGPAINGIVNQLPQNIPFVHSGSEEVVNECTVEDKRTCKSCAQTVYIKRNSANKADGTFSPQTIRFVLSSISATSSKEGSTNVITHPVHLHGHSFFVTKIAYPTYDENGAIIAMNPNLTQPNPNCGPAQWTNGERPSEIEIDSRTIRKDMIIVPAGGYVVIEFLADNPGWWFMHCHIDSHSSNGMAIAVSELPSCRTPPQNDKFKVKHSYWLSKVRFLGHEWFGNKCNIKRDNGFGNTATYADEAEKRASEMEKNSDEINMQNLRQEIFNPVADENLDYESPYHKRELLQGLESRANTEQRKFQDQEWDESNM</sequence>
<evidence type="ECO:0000259" key="7">
    <source>
        <dbReference type="Pfam" id="PF00394"/>
    </source>
</evidence>
<reference evidence="10" key="1">
    <citation type="submission" date="2020-04" db="EMBL/GenBank/DDBJ databases">
        <authorList>
            <person name="Alioto T."/>
            <person name="Alioto T."/>
            <person name="Gomez Garrido J."/>
        </authorList>
    </citation>
    <scope>NUCLEOTIDE SEQUENCE</scope>
    <source>
        <strain evidence="10">A484AB</strain>
    </source>
</reference>
<evidence type="ECO:0000313" key="11">
    <source>
        <dbReference type="Proteomes" id="UP001152795"/>
    </source>
</evidence>
<feature type="compositionally biased region" description="Basic and acidic residues" evidence="5">
    <location>
        <begin position="742"/>
        <end position="751"/>
    </location>
</feature>
<organism evidence="10 11">
    <name type="scientific">Paramuricea clavata</name>
    <name type="common">Red gorgonian</name>
    <name type="synonym">Violescent sea-whip</name>
    <dbReference type="NCBI Taxonomy" id="317549"/>
    <lineage>
        <taxon>Eukaryota</taxon>
        <taxon>Metazoa</taxon>
        <taxon>Cnidaria</taxon>
        <taxon>Anthozoa</taxon>
        <taxon>Octocorallia</taxon>
        <taxon>Malacalcyonacea</taxon>
        <taxon>Plexauridae</taxon>
        <taxon>Paramuricea</taxon>
    </lineage>
</organism>